<reference evidence="1 2" key="1">
    <citation type="submission" date="2021-04" db="EMBL/GenBank/DDBJ databases">
        <title>Paenibacillus sp. DLE-14 whole genome sequence.</title>
        <authorList>
            <person name="Ham Y.J."/>
        </authorList>
    </citation>
    <scope>NUCLEOTIDE SEQUENCE [LARGE SCALE GENOMIC DNA]</scope>
    <source>
        <strain evidence="1 2">DLE-14</strain>
    </source>
</reference>
<dbReference type="EMBL" id="JAGKSP010000005">
    <property type="protein sequence ID" value="MBP3963821.1"/>
    <property type="molecule type" value="Genomic_DNA"/>
</dbReference>
<protein>
    <submittedName>
        <fullName evidence="1">Uncharacterized protein</fullName>
    </submittedName>
</protein>
<comment type="caution">
    <text evidence="1">The sequence shown here is derived from an EMBL/GenBank/DDBJ whole genome shotgun (WGS) entry which is preliminary data.</text>
</comment>
<organism evidence="1 2">
    <name type="scientific">Paenibacillus lignilyticus</name>
    <dbReference type="NCBI Taxonomy" id="1172615"/>
    <lineage>
        <taxon>Bacteria</taxon>
        <taxon>Bacillati</taxon>
        <taxon>Bacillota</taxon>
        <taxon>Bacilli</taxon>
        <taxon>Bacillales</taxon>
        <taxon>Paenibacillaceae</taxon>
        <taxon>Paenibacillus</taxon>
    </lineage>
</organism>
<dbReference type="RefSeq" id="WP_210658602.1">
    <property type="nucleotide sequence ID" value="NZ_JAGKSP010000005.1"/>
</dbReference>
<evidence type="ECO:0000313" key="1">
    <source>
        <dbReference type="EMBL" id="MBP3963821.1"/>
    </source>
</evidence>
<proteinExistence type="predicted"/>
<dbReference type="Proteomes" id="UP000673394">
    <property type="component" value="Unassembled WGS sequence"/>
</dbReference>
<sequence>MLLLSRDYMYYLAHSTRHLNFSGTWYQKKHRICFLGAVPVFANTAQTGRLVNGDPLFTRPSIDDFPRPPFLIRQGQVIWSFNTGFIDYLVPAFGNIYTPVLKNSRSLFLASWDVYSSNKLYHFYSNDDGTRSHALITLTDPLTTLADGPDGTIYVGTSNEFIAYQQDGQNQISLRLLKL</sequence>
<gene>
    <name evidence="1" type="ORF">I8J30_13980</name>
</gene>
<keyword evidence="2" id="KW-1185">Reference proteome</keyword>
<accession>A0ABS5CCU7</accession>
<evidence type="ECO:0000313" key="2">
    <source>
        <dbReference type="Proteomes" id="UP000673394"/>
    </source>
</evidence>
<name>A0ABS5CCU7_9BACL</name>